<comment type="caution">
    <text evidence="2">The sequence shown here is derived from an EMBL/GenBank/DDBJ whole genome shotgun (WGS) entry which is preliminary data.</text>
</comment>
<name>A0A9Q3D3S3_9BASI</name>
<protein>
    <submittedName>
        <fullName evidence="2">Uncharacterized protein</fullName>
    </submittedName>
</protein>
<proteinExistence type="predicted"/>
<keyword evidence="3" id="KW-1185">Reference proteome</keyword>
<accession>A0A9Q3D3S3</accession>
<dbReference type="EMBL" id="AVOT02013521">
    <property type="protein sequence ID" value="MBW0496259.1"/>
    <property type="molecule type" value="Genomic_DNA"/>
</dbReference>
<dbReference type="AlphaFoldDB" id="A0A9Q3D3S3"/>
<evidence type="ECO:0000256" key="1">
    <source>
        <dbReference type="SAM" id="SignalP"/>
    </source>
</evidence>
<feature type="signal peptide" evidence="1">
    <location>
        <begin position="1"/>
        <end position="18"/>
    </location>
</feature>
<sequence>MNFYNCLIFSFLISICVGSEYHIKQTPHLQKRAIPPALFRACHGGKISRLCYPMLDLAWKNGQLRFINGSSTQIPANPGKCSLTFWTEEKRSVQIDSVAQYKAALELVDEYCDKVGLSLPDPIGDYSGFSATFVGRLNGEYVVLYFQAH</sequence>
<evidence type="ECO:0000313" key="2">
    <source>
        <dbReference type="EMBL" id="MBW0496259.1"/>
    </source>
</evidence>
<evidence type="ECO:0000313" key="3">
    <source>
        <dbReference type="Proteomes" id="UP000765509"/>
    </source>
</evidence>
<gene>
    <name evidence="2" type="ORF">O181_035974</name>
</gene>
<keyword evidence="1" id="KW-0732">Signal</keyword>
<reference evidence="2" key="1">
    <citation type="submission" date="2021-03" db="EMBL/GenBank/DDBJ databases">
        <title>Draft genome sequence of rust myrtle Austropuccinia psidii MF-1, a brazilian biotype.</title>
        <authorList>
            <person name="Quecine M.C."/>
            <person name="Pachon D.M.R."/>
            <person name="Bonatelli M.L."/>
            <person name="Correr F.H."/>
            <person name="Franceschini L.M."/>
            <person name="Leite T.F."/>
            <person name="Margarido G.R.A."/>
            <person name="Almeida C.A."/>
            <person name="Ferrarezi J.A."/>
            <person name="Labate C.A."/>
        </authorList>
    </citation>
    <scope>NUCLEOTIDE SEQUENCE</scope>
    <source>
        <strain evidence="2">MF-1</strain>
    </source>
</reference>
<organism evidence="2 3">
    <name type="scientific">Austropuccinia psidii MF-1</name>
    <dbReference type="NCBI Taxonomy" id="1389203"/>
    <lineage>
        <taxon>Eukaryota</taxon>
        <taxon>Fungi</taxon>
        <taxon>Dikarya</taxon>
        <taxon>Basidiomycota</taxon>
        <taxon>Pucciniomycotina</taxon>
        <taxon>Pucciniomycetes</taxon>
        <taxon>Pucciniales</taxon>
        <taxon>Sphaerophragmiaceae</taxon>
        <taxon>Austropuccinia</taxon>
    </lineage>
</organism>
<dbReference type="Proteomes" id="UP000765509">
    <property type="component" value="Unassembled WGS sequence"/>
</dbReference>
<feature type="chain" id="PRO_5040118671" evidence="1">
    <location>
        <begin position="19"/>
        <end position="149"/>
    </location>
</feature>